<proteinExistence type="predicted"/>
<dbReference type="Proteomes" id="UP000193067">
    <property type="component" value="Unassembled WGS sequence"/>
</dbReference>
<dbReference type="Pfam" id="PF17667">
    <property type="entry name" value="Pkinase_fungal"/>
    <property type="match status" value="2"/>
</dbReference>
<evidence type="ECO:0000313" key="4">
    <source>
        <dbReference type="Proteomes" id="UP000193067"/>
    </source>
</evidence>
<evidence type="ECO:0000313" key="3">
    <source>
        <dbReference type="EMBL" id="OSD02244.1"/>
    </source>
</evidence>
<dbReference type="PANTHER" id="PTHR38248:SF2">
    <property type="entry name" value="FUNK1 11"/>
    <property type="match status" value="1"/>
</dbReference>
<feature type="compositionally biased region" description="Basic residues" evidence="1">
    <location>
        <begin position="987"/>
        <end position="1000"/>
    </location>
</feature>
<feature type="compositionally biased region" description="Acidic residues" evidence="1">
    <location>
        <begin position="748"/>
        <end position="758"/>
    </location>
</feature>
<keyword evidence="4" id="KW-1185">Reference proteome</keyword>
<feature type="domain" description="Fungal-type protein kinase" evidence="2">
    <location>
        <begin position="380"/>
        <end position="674"/>
    </location>
</feature>
<dbReference type="AlphaFoldDB" id="A0A1Y2INN8"/>
<dbReference type="SUPFAM" id="SSF56112">
    <property type="entry name" value="Protein kinase-like (PK-like)"/>
    <property type="match status" value="1"/>
</dbReference>
<feature type="domain" description="Fungal-type protein kinase" evidence="2">
    <location>
        <begin position="195"/>
        <end position="287"/>
    </location>
</feature>
<dbReference type="EMBL" id="KZ084106">
    <property type="protein sequence ID" value="OSD02244.1"/>
    <property type="molecule type" value="Genomic_DNA"/>
</dbReference>
<sequence length="1000" mass="112405">MADHVDTELPLLPQKGIRYSARSPHIQTSPHRFEKLSTRDTWKRGDTLKPNAAIDRPLLGASSMGHTILVDYHTFEKDKPLHQFDEAKVSVDWLFRPGASPTEEAIGDIFIDMVNAKDHGGLLKRHRAASTGNQASHDGCTAKVDAGIYPQEHIPAAGKPDWTHIRLFIEFKRQGTSYDPFDDDDASAPEAHAQSRTAVRYQILDYARVVHEYQHRVCIYGLFVIGPEYRLMRFDHSGVIATKKQNYAQNPRQLLSFLAWFDSLTDAGQGLDPTAMLLTKGSRAYALMDSFAEENTSDMLHDEDTKVDAAPPPSDAQTIPAKADGPARHTRQQTKASSAISQIDESYLDAVELLDEDPRVFKFVREQFRESLKYDWPRYKLEMGEGKEKRMFLVGKPIWTAFWLFGRGTRGYVALDVKTRRFVFLKDCWRPFYEGVEPEGRYLEMLNAEAAKDRRIRVPAVIAHGDVPAQVTFTAHYAQHRVAEAKKLIRAHRETASSTTPSSSDRSVKRDRDANLHSAGDTGGGDDDHTEYRVHTHYRIVFKDVCLPFTAIRSSKQLVRSLFHCITTHSVAYTKLRLLHRDISAGNVIIRPALSSNMDENGKRTVTWTGILTDWELAKIVPQPDASGKRKEIPRQHERTGTWQFMSAAYIMKHPYQPVSVADELESFFHVLLFYAVRLLPHNIADVRLFVTEYFDSFTVADGARRGCSHFKQNSMTQGAIKLSGTVELEFHILVDPSKMKVEKGSEMEVDGPSDEAVDDPHKADADDPLEDGTSKADVNDPSKVDVNGSPKVKVAHPYFNKLLKTMLGYFKARYAVLEWEQRKLKALPALKNTPAPSPISRDTDAEDAPAPRTINRVPNAEPVPPRPSEEDWDLARALDDHTGILNDFWEAIGHADWPKDDVVEDRLPDSYDPRELMLALERMCAPSFIRTTGMNVNEEDLKDAPARKKRRTDASEPFAPSTAMLPPPGRIAGTSVGESIVTGKTVKGKGRAAKARSRN</sequence>
<feature type="region of interest" description="Disordered" evidence="1">
    <location>
        <begin position="491"/>
        <end position="529"/>
    </location>
</feature>
<protein>
    <recommendedName>
        <fullName evidence="2">Fungal-type protein kinase domain-containing protein</fullName>
    </recommendedName>
</protein>
<feature type="compositionally biased region" description="Low complexity" evidence="1">
    <location>
        <begin position="496"/>
        <end position="505"/>
    </location>
</feature>
<feature type="region of interest" description="Disordered" evidence="1">
    <location>
        <begin position="308"/>
        <end position="338"/>
    </location>
</feature>
<feature type="region of interest" description="Disordered" evidence="1">
    <location>
        <begin position="742"/>
        <end position="789"/>
    </location>
</feature>
<dbReference type="Gene3D" id="1.10.510.10">
    <property type="entry name" value="Transferase(Phosphotransferase) domain 1"/>
    <property type="match status" value="1"/>
</dbReference>
<dbReference type="OrthoDB" id="2749390at2759"/>
<name>A0A1Y2INN8_TRAC3</name>
<feature type="region of interest" description="Disordered" evidence="1">
    <location>
        <begin position="940"/>
        <end position="1000"/>
    </location>
</feature>
<dbReference type="InterPro" id="IPR040976">
    <property type="entry name" value="Pkinase_fungal"/>
</dbReference>
<accession>A0A1Y2INN8</accession>
<gene>
    <name evidence="3" type="ORF">PYCCODRAFT_1467907</name>
</gene>
<evidence type="ECO:0000256" key="1">
    <source>
        <dbReference type="SAM" id="MobiDB-lite"/>
    </source>
</evidence>
<feature type="compositionally biased region" description="Basic and acidic residues" evidence="1">
    <location>
        <begin position="506"/>
        <end position="515"/>
    </location>
</feature>
<organism evidence="3 4">
    <name type="scientific">Trametes coccinea (strain BRFM310)</name>
    <name type="common">Pycnoporus coccineus</name>
    <dbReference type="NCBI Taxonomy" id="1353009"/>
    <lineage>
        <taxon>Eukaryota</taxon>
        <taxon>Fungi</taxon>
        <taxon>Dikarya</taxon>
        <taxon>Basidiomycota</taxon>
        <taxon>Agaricomycotina</taxon>
        <taxon>Agaricomycetes</taxon>
        <taxon>Polyporales</taxon>
        <taxon>Polyporaceae</taxon>
        <taxon>Trametes</taxon>
    </lineage>
</organism>
<reference evidence="3 4" key="1">
    <citation type="journal article" date="2015" name="Biotechnol. Biofuels">
        <title>Enhanced degradation of softwood versus hardwood by the white-rot fungus Pycnoporus coccineus.</title>
        <authorList>
            <person name="Couturier M."/>
            <person name="Navarro D."/>
            <person name="Chevret D."/>
            <person name="Henrissat B."/>
            <person name="Piumi F."/>
            <person name="Ruiz-Duenas F.J."/>
            <person name="Martinez A.T."/>
            <person name="Grigoriev I.V."/>
            <person name="Riley R."/>
            <person name="Lipzen A."/>
            <person name="Berrin J.G."/>
            <person name="Master E.R."/>
            <person name="Rosso M.N."/>
        </authorList>
    </citation>
    <scope>NUCLEOTIDE SEQUENCE [LARGE SCALE GENOMIC DNA]</scope>
    <source>
        <strain evidence="3 4">BRFM310</strain>
    </source>
</reference>
<dbReference type="InterPro" id="IPR011009">
    <property type="entry name" value="Kinase-like_dom_sf"/>
</dbReference>
<evidence type="ECO:0000259" key="2">
    <source>
        <dbReference type="Pfam" id="PF17667"/>
    </source>
</evidence>
<feature type="region of interest" description="Disordered" evidence="1">
    <location>
        <begin position="835"/>
        <end position="871"/>
    </location>
</feature>
<dbReference type="PANTHER" id="PTHR38248">
    <property type="entry name" value="FUNK1 6"/>
    <property type="match status" value="1"/>
</dbReference>
<feature type="compositionally biased region" description="Basic and acidic residues" evidence="1">
    <location>
        <begin position="773"/>
        <end position="784"/>
    </location>
</feature>